<accession>A0A256FMZ1</accession>
<dbReference type="Gene3D" id="3.10.180.10">
    <property type="entry name" value="2,3-Dihydroxybiphenyl 1,2-Dioxygenase, domain 1"/>
    <property type="match status" value="1"/>
</dbReference>
<dbReference type="PANTHER" id="PTHR40265:SF1">
    <property type="entry name" value="GLYOXALASE-LIKE DOMAIN-CONTAINING PROTEIN"/>
    <property type="match status" value="1"/>
</dbReference>
<evidence type="ECO:0000313" key="3">
    <source>
        <dbReference type="Proteomes" id="UP000216345"/>
    </source>
</evidence>
<dbReference type="Pfam" id="PF13468">
    <property type="entry name" value="Glyoxalase_3"/>
    <property type="match status" value="1"/>
</dbReference>
<name>A0A256FMZ1_9HYPH</name>
<proteinExistence type="predicted"/>
<feature type="domain" description="Glyoxalase-like" evidence="1">
    <location>
        <begin position="1"/>
        <end position="119"/>
    </location>
</feature>
<evidence type="ECO:0000313" key="2">
    <source>
        <dbReference type="EMBL" id="OYR16225.1"/>
    </source>
</evidence>
<gene>
    <name evidence="2" type="ORF">CEV32_4454</name>
</gene>
<sequence length="170" mass="18958">MLNGTYIEILAIVEKTEANARWRKLLENGSGLRGIALRSTEVEADVQIFKDKNIETEAIRHFSRQTDAGELRFSISRFKDSVTPAYQCLLCQHHTPQLLWTSDIMEHPNGAQRLISVATPNASELEVLSSDRSPNIAVMAEQDRLTISGNSDALFDLRESCGLEIAMVQA</sequence>
<dbReference type="EMBL" id="NNRK01000023">
    <property type="protein sequence ID" value="OYR16225.1"/>
    <property type="molecule type" value="Genomic_DNA"/>
</dbReference>
<dbReference type="PANTHER" id="PTHR40265">
    <property type="entry name" value="BLL2707 PROTEIN"/>
    <property type="match status" value="1"/>
</dbReference>
<keyword evidence="3" id="KW-1185">Reference proteome</keyword>
<reference evidence="2 3" key="1">
    <citation type="submission" date="2017-07" db="EMBL/GenBank/DDBJ databases">
        <title>Phylogenetic study on the rhizospheric bacterium Ochrobactrum sp. A44.</title>
        <authorList>
            <person name="Krzyzanowska D.M."/>
            <person name="Ossowicki A."/>
            <person name="Rajewska M."/>
            <person name="Maciag T."/>
            <person name="Kaczynski Z."/>
            <person name="Czerwicka M."/>
            <person name="Jafra S."/>
        </authorList>
    </citation>
    <scope>NUCLEOTIDE SEQUENCE [LARGE SCALE GENOMIC DNA]</scope>
    <source>
        <strain evidence="2 3">PR17</strain>
    </source>
</reference>
<comment type="caution">
    <text evidence="2">The sequence shown here is derived from an EMBL/GenBank/DDBJ whole genome shotgun (WGS) entry which is preliminary data.</text>
</comment>
<dbReference type="AlphaFoldDB" id="A0A256FMZ1"/>
<dbReference type="Proteomes" id="UP000216345">
    <property type="component" value="Unassembled WGS sequence"/>
</dbReference>
<dbReference type="InterPro" id="IPR025870">
    <property type="entry name" value="Glyoxalase-like_dom"/>
</dbReference>
<protein>
    <submittedName>
        <fullName evidence="2">Glyoxalase-like domain protein</fullName>
    </submittedName>
</protein>
<dbReference type="InterPro" id="IPR029068">
    <property type="entry name" value="Glyas_Bleomycin-R_OHBP_Dase"/>
</dbReference>
<organism evidence="2 3">
    <name type="scientific">Brucella rhizosphaerae</name>
    <dbReference type="NCBI Taxonomy" id="571254"/>
    <lineage>
        <taxon>Bacteria</taxon>
        <taxon>Pseudomonadati</taxon>
        <taxon>Pseudomonadota</taxon>
        <taxon>Alphaproteobacteria</taxon>
        <taxon>Hyphomicrobiales</taxon>
        <taxon>Brucellaceae</taxon>
        <taxon>Brucella/Ochrobactrum group</taxon>
        <taxon>Brucella</taxon>
    </lineage>
</organism>
<evidence type="ECO:0000259" key="1">
    <source>
        <dbReference type="Pfam" id="PF13468"/>
    </source>
</evidence>